<dbReference type="Gene3D" id="3.30.465.10">
    <property type="match status" value="1"/>
</dbReference>
<dbReference type="AlphaFoldDB" id="A0A1B8GS33"/>
<dbReference type="SUPFAM" id="SSF56176">
    <property type="entry name" value="FAD-binding/transporter-associated domain-like"/>
    <property type="match status" value="1"/>
</dbReference>
<dbReference type="GeneID" id="28836982"/>
<evidence type="ECO:0000313" key="8">
    <source>
        <dbReference type="Proteomes" id="UP000091956"/>
    </source>
</evidence>
<sequence>MSPIGLLYGVAFLSTLVTGQALVGPAACATLKSSLSNVEVINSILHPDFISSRYTYWNSRQSSYTPSCIFYPTSAQDISTAIKVIRTTGSRFAIKAGGHNPNDFFSSVDQGVLIDLKKMNGKSYDAETTLATYEPGNKFGDLYEFYAPLGRTVVGARLAGVGTGLALSGGLSFISPQYGMACDSFRSLEIVLPSGEIVTASPESNPDLFFASRGGGGNAYGVVTKYTVQSRPAGQFFAGNIFYLFEQTLDVLDAINNFAAYNTDPKASIIGTYEKLPTPDLTLNLDEFIIIFLVYDGPDAGDAFQNFTSIPSFLNTMSIKTYPEVTNMPAPMSGELSRGANTFRVAVQRVHGTAVHDVYANWNAWAESHKGDYFLISLDFQPVAKSLTDASNAYEGGNAMQMPEGPWMWINYLITLPPLTTAANYKRIQASFKAMVEAIPNAKGLPLFINDASFDQNPLETYGGYETLKIAKAKYDPEGFFSSKTGGWKFT</sequence>
<evidence type="ECO:0000256" key="3">
    <source>
        <dbReference type="ARBA" id="ARBA00022827"/>
    </source>
</evidence>
<keyword evidence="3" id="KW-0274">FAD</keyword>
<reference evidence="7 8" key="1">
    <citation type="submission" date="2016-03" db="EMBL/GenBank/DDBJ databases">
        <title>Comparative genomics of Pseudogymnoascus destructans, the fungus causing white-nose syndrome of bats.</title>
        <authorList>
            <person name="Palmer J.M."/>
            <person name="Drees K.P."/>
            <person name="Foster J.T."/>
            <person name="Lindner D.L."/>
        </authorList>
    </citation>
    <scope>NUCLEOTIDE SEQUENCE [LARGE SCALE GENOMIC DNA]</scope>
    <source>
        <strain evidence="7 8">UAMH 10579</strain>
    </source>
</reference>
<dbReference type="EMBL" id="KV460216">
    <property type="protein sequence ID" value="OBT98639.1"/>
    <property type="molecule type" value="Genomic_DNA"/>
</dbReference>
<feature type="chain" id="PRO_5008608934" description="FAD-binding PCMH-type domain-containing protein" evidence="5">
    <location>
        <begin position="22"/>
        <end position="491"/>
    </location>
</feature>
<dbReference type="PANTHER" id="PTHR42973:SF22">
    <property type="entry name" value="FAD-BINDING PCMH-TYPE DOMAIN-CONTAINING PROTEIN-RELATED"/>
    <property type="match status" value="1"/>
</dbReference>
<gene>
    <name evidence="7" type="ORF">VE01_03596</name>
</gene>
<accession>A0A1B8GS33</accession>
<dbReference type="PANTHER" id="PTHR42973">
    <property type="entry name" value="BINDING OXIDOREDUCTASE, PUTATIVE (AFU_ORTHOLOGUE AFUA_1G17690)-RELATED"/>
    <property type="match status" value="1"/>
</dbReference>
<evidence type="ECO:0000313" key="7">
    <source>
        <dbReference type="EMBL" id="OBT98639.1"/>
    </source>
</evidence>
<keyword evidence="5" id="KW-0732">Signal</keyword>
<evidence type="ECO:0000259" key="6">
    <source>
        <dbReference type="PROSITE" id="PS51387"/>
    </source>
</evidence>
<protein>
    <recommendedName>
        <fullName evidence="6">FAD-binding PCMH-type domain-containing protein</fullName>
    </recommendedName>
</protein>
<evidence type="ECO:0000256" key="4">
    <source>
        <dbReference type="ARBA" id="ARBA00023002"/>
    </source>
</evidence>
<evidence type="ECO:0000256" key="5">
    <source>
        <dbReference type="SAM" id="SignalP"/>
    </source>
</evidence>
<dbReference type="InterPro" id="IPR006094">
    <property type="entry name" value="Oxid_FAD_bind_N"/>
</dbReference>
<dbReference type="RefSeq" id="XP_018132372.1">
    <property type="nucleotide sequence ID" value="XM_018273081.2"/>
</dbReference>
<organism evidence="7 8">
    <name type="scientific">Pseudogymnoascus verrucosus</name>
    <dbReference type="NCBI Taxonomy" id="342668"/>
    <lineage>
        <taxon>Eukaryota</taxon>
        <taxon>Fungi</taxon>
        <taxon>Dikarya</taxon>
        <taxon>Ascomycota</taxon>
        <taxon>Pezizomycotina</taxon>
        <taxon>Leotiomycetes</taxon>
        <taxon>Thelebolales</taxon>
        <taxon>Thelebolaceae</taxon>
        <taxon>Pseudogymnoascus</taxon>
    </lineage>
</organism>
<evidence type="ECO:0000256" key="2">
    <source>
        <dbReference type="ARBA" id="ARBA00022630"/>
    </source>
</evidence>
<reference evidence="8" key="2">
    <citation type="journal article" date="2018" name="Nat. Commun.">
        <title>Extreme sensitivity to ultraviolet light in the fungal pathogen causing white-nose syndrome of bats.</title>
        <authorList>
            <person name="Palmer J.M."/>
            <person name="Drees K.P."/>
            <person name="Foster J.T."/>
            <person name="Lindner D.L."/>
        </authorList>
    </citation>
    <scope>NUCLEOTIDE SEQUENCE [LARGE SCALE GENOMIC DNA]</scope>
    <source>
        <strain evidence="8">UAMH 10579</strain>
    </source>
</reference>
<dbReference type="GO" id="GO:0071949">
    <property type="term" value="F:FAD binding"/>
    <property type="evidence" value="ECO:0007669"/>
    <property type="project" value="InterPro"/>
</dbReference>
<feature type="domain" description="FAD-binding PCMH-type" evidence="6">
    <location>
        <begin position="62"/>
        <end position="233"/>
    </location>
</feature>
<dbReference type="InterPro" id="IPR016166">
    <property type="entry name" value="FAD-bd_PCMH"/>
</dbReference>
<keyword evidence="8" id="KW-1185">Reference proteome</keyword>
<dbReference type="GO" id="GO:0016491">
    <property type="term" value="F:oxidoreductase activity"/>
    <property type="evidence" value="ECO:0007669"/>
    <property type="project" value="UniProtKB-KW"/>
</dbReference>
<dbReference type="Pfam" id="PF01565">
    <property type="entry name" value="FAD_binding_4"/>
    <property type="match status" value="1"/>
</dbReference>
<dbReference type="Proteomes" id="UP000091956">
    <property type="component" value="Unassembled WGS sequence"/>
</dbReference>
<dbReference type="STRING" id="342668.A0A1B8GS33"/>
<name>A0A1B8GS33_9PEZI</name>
<keyword evidence="4" id="KW-0560">Oxidoreductase</keyword>
<feature type="signal peptide" evidence="5">
    <location>
        <begin position="1"/>
        <end position="21"/>
    </location>
</feature>
<dbReference type="InterPro" id="IPR016169">
    <property type="entry name" value="FAD-bd_PCMH_sub2"/>
</dbReference>
<dbReference type="OrthoDB" id="2151789at2759"/>
<proteinExistence type="inferred from homology"/>
<dbReference type="InterPro" id="IPR036318">
    <property type="entry name" value="FAD-bd_PCMH-like_sf"/>
</dbReference>
<keyword evidence="2" id="KW-0285">Flavoprotein</keyword>
<dbReference type="InterPro" id="IPR050416">
    <property type="entry name" value="FAD-linked_Oxidoreductase"/>
</dbReference>
<comment type="similarity">
    <text evidence="1">Belongs to the oxygen-dependent FAD-linked oxidoreductase family.</text>
</comment>
<dbReference type="PROSITE" id="PS51387">
    <property type="entry name" value="FAD_PCMH"/>
    <property type="match status" value="1"/>
</dbReference>
<evidence type="ECO:0000256" key="1">
    <source>
        <dbReference type="ARBA" id="ARBA00005466"/>
    </source>
</evidence>